<evidence type="ECO:0000259" key="1">
    <source>
        <dbReference type="PROSITE" id="PS51900"/>
    </source>
</evidence>
<dbReference type="Proteomes" id="UP001194696">
    <property type="component" value="Unassembled WGS sequence"/>
</dbReference>
<dbReference type="PROSITE" id="PS51900">
    <property type="entry name" value="CB"/>
    <property type="match status" value="1"/>
</dbReference>
<comment type="caution">
    <text evidence="2">The sequence shown here is derived from an EMBL/GenBank/DDBJ whole genome shotgun (WGS) entry which is preliminary data.</text>
</comment>
<organism evidence="2 3">
    <name type="scientific">Linnemannia gamsii</name>
    <dbReference type="NCBI Taxonomy" id="64522"/>
    <lineage>
        <taxon>Eukaryota</taxon>
        <taxon>Fungi</taxon>
        <taxon>Fungi incertae sedis</taxon>
        <taxon>Mucoromycota</taxon>
        <taxon>Mortierellomycotina</taxon>
        <taxon>Mortierellomycetes</taxon>
        <taxon>Mortierellales</taxon>
        <taxon>Mortierellaceae</taxon>
        <taxon>Linnemannia</taxon>
    </lineage>
</organism>
<accession>A0ABQ7JI20</accession>
<reference evidence="2 3" key="1">
    <citation type="journal article" date="2020" name="Fungal Divers.">
        <title>Resolving the Mortierellaceae phylogeny through synthesis of multi-gene phylogenetics and phylogenomics.</title>
        <authorList>
            <person name="Vandepol N."/>
            <person name="Liber J."/>
            <person name="Desiro A."/>
            <person name="Na H."/>
            <person name="Kennedy M."/>
            <person name="Barry K."/>
            <person name="Grigoriev I.V."/>
            <person name="Miller A.N."/>
            <person name="O'Donnell K."/>
            <person name="Stajich J.E."/>
            <person name="Bonito G."/>
        </authorList>
    </citation>
    <scope>NUCLEOTIDE SEQUENCE [LARGE SCALE GENOMIC DNA]</scope>
    <source>
        <strain evidence="2 3">AD045</strain>
    </source>
</reference>
<feature type="non-terminal residue" evidence="2">
    <location>
        <position position="62"/>
    </location>
</feature>
<evidence type="ECO:0000313" key="3">
    <source>
        <dbReference type="Proteomes" id="UP001194696"/>
    </source>
</evidence>
<proteinExistence type="predicted"/>
<sequence>MFENWMQIHRGVKPSTLSIYRRHVIDLLSTLDEPPEQFNATKLYNFILAFAKRNGCAVSQIR</sequence>
<keyword evidence="3" id="KW-1185">Reference proteome</keyword>
<evidence type="ECO:0000313" key="2">
    <source>
        <dbReference type="EMBL" id="KAG0274075.1"/>
    </source>
</evidence>
<feature type="domain" description="Core-binding (CB)" evidence="1">
    <location>
        <begin position="1"/>
        <end position="62"/>
    </location>
</feature>
<dbReference type="InterPro" id="IPR044068">
    <property type="entry name" value="CB"/>
</dbReference>
<name>A0ABQ7JI20_9FUNG</name>
<dbReference type="EMBL" id="JAAAIM010002104">
    <property type="protein sequence ID" value="KAG0274075.1"/>
    <property type="molecule type" value="Genomic_DNA"/>
</dbReference>
<gene>
    <name evidence="2" type="ORF">BGZ96_004538</name>
</gene>
<protein>
    <recommendedName>
        <fullName evidence="1">Core-binding (CB) domain-containing protein</fullName>
    </recommendedName>
</protein>